<feature type="transmembrane region" description="Helical" evidence="2">
    <location>
        <begin position="178"/>
        <end position="195"/>
    </location>
</feature>
<sequence>MSPATPAPETGGAALELLVHGVGGATPQSMLDDPRTVRVTGDATAAVYRRTEDLDAEDHPERYAAGPVPEAYCWSNLTSGDGTRALWLLLLPFMVANLAHWMRPPAQGRPGLVRLYGVLVRLVALTLTVLLTAAACEVALDLTAWQCAGTAACSGEYPWLGFLAADRGGWWSAPGRRLALAALVPTALVVLLWYLSNRTWSAYEAQRPPTGDDIPAPETATVVSDPAGTALIGTVPTRPAPIPEGLIPTPEGLVPTPDGLIPTQGGPESTLDGAGPATAGPGLTATAPQPTPVGLRPALGRPGFWYGRRLVARLRGAHTAAGFLTVAAALTTATARHDTGALAALGLALQAALVALGAVVLWVVCRRGRSERRVDLRVERALVSGLPATALGVLALTALHAGWSRPGWVSGGTLPGDVAFGALTLAQGVLVVALGVVALLLQRPRKDPRTALRGLGGPAVAMLACALAGVMSGGVAQRVADWLDGTSGAGVGPRIGPPVLLSWQASVIPVLLLLLLAPAALLAVRTVLDARRLRPAVEADYGAAGEPDPVRTGQIAAGRARAGLTDSAPVLVGVVSGATLLLGAASVAGAWASGNVPGRAFDGAHPAIASAASAAQALGSWMIGFGFLLFVTWGRRAYKDASARRTIGILWDVGTFWPRAAHPFAPPCYAERAVPDLTWRMSSWTRRTGGRLVISGHSQGSVLAAAAVWQLPPATRGRVALLTYGSPLERLYGRWFPAYFGPEALRGLHRTIHCWSNLHRATDPIGGPVRVPAEADRPAVDADVLLDPVAYGRTREHPLPEPILGHSDYQADPEFARRRSALLDRLPRSVQHRSDPNDPKLQGSSGRSSG</sequence>
<feature type="transmembrane region" description="Helical" evidence="2">
    <location>
        <begin position="568"/>
        <end position="591"/>
    </location>
</feature>
<comment type="caution">
    <text evidence="3">The sequence shown here is derived from an EMBL/GenBank/DDBJ whole genome shotgun (WGS) entry which is preliminary data.</text>
</comment>
<feature type="transmembrane region" description="Helical" evidence="2">
    <location>
        <begin position="418"/>
        <end position="440"/>
    </location>
</feature>
<dbReference type="Proteomes" id="UP001551329">
    <property type="component" value="Unassembled WGS sequence"/>
</dbReference>
<keyword evidence="2" id="KW-1133">Transmembrane helix</keyword>
<gene>
    <name evidence="3" type="ORF">AB0A88_25015</name>
</gene>
<accession>A0ABV3CGJ0</accession>
<feature type="transmembrane region" description="Helical" evidence="2">
    <location>
        <begin position="460"/>
        <end position="480"/>
    </location>
</feature>
<dbReference type="InterPro" id="IPR029058">
    <property type="entry name" value="AB_hydrolase_fold"/>
</dbReference>
<evidence type="ECO:0000313" key="4">
    <source>
        <dbReference type="Proteomes" id="UP001551329"/>
    </source>
</evidence>
<feature type="transmembrane region" description="Helical" evidence="2">
    <location>
        <begin position="500"/>
        <end position="524"/>
    </location>
</feature>
<proteinExistence type="predicted"/>
<feature type="compositionally biased region" description="Low complexity" evidence="1">
    <location>
        <begin position="273"/>
        <end position="288"/>
    </location>
</feature>
<feature type="region of interest" description="Disordered" evidence="1">
    <location>
        <begin position="258"/>
        <end position="294"/>
    </location>
</feature>
<feature type="compositionally biased region" description="Basic and acidic residues" evidence="1">
    <location>
        <begin position="823"/>
        <end position="838"/>
    </location>
</feature>
<dbReference type="EMBL" id="JBEZAE010000018">
    <property type="protein sequence ID" value="MEU7073385.1"/>
    <property type="molecule type" value="Genomic_DNA"/>
</dbReference>
<keyword evidence="2" id="KW-0812">Transmembrane</keyword>
<feature type="transmembrane region" description="Helical" evidence="2">
    <location>
        <begin position="316"/>
        <end position="335"/>
    </location>
</feature>
<dbReference type="RefSeq" id="WP_358473508.1">
    <property type="nucleotide sequence ID" value="NZ_JBEZAE010000018.1"/>
</dbReference>
<keyword evidence="4" id="KW-1185">Reference proteome</keyword>
<feature type="transmembrane region" description="Helical" evidence="2">
    <location>
        <begin position="85"/>
        <end position="103"/>
    </location>
</feature>
<feature type="transmembrane region" description="Helical" evidence="2">
    <location>
        <begin position="341"/>
        <end position="364"/>
    </location>
</feature>
<name>A0ABV3CGJ0_9ACTN</name>
<keyword evidence="2" id="KW-0472">Membrane</keyword>
<reference evidence="3 4" key="1">
    <citation type="submission" date="2024-06" db="EMBL/GenBank/DDBJ databases">
        <title>The Natural Products Discovery Center: Release of the First 8490 Sequenced Strains for Exploring Actinobacteria Biosynthetic Diversity.</title>
        <authorList>
            <person name="Kalkreuter E."/>
            <person name="Kautsar S.A."/>
            <person name="Yang D."/>
            <person name="Bader C.D."/>
            <person name="Teijaro C.N."/>
            <person name="Fluegel L."/>
            <person name="Davis C.M."/>
            <person name="Simpson J.R."/>
            <person name="Lauterbach L."/>
            <person name="Steele A.D."/>
            <person name="Gui C."/>
            <person name="Meng S."/>
            <person name="Li G."/>
            <person name="Viehrig K."/>
            <person name="Ye F."/>
            <person name="Su P."/>
            <person name="Kiefer A.F."/>
            <person name="Nichols A."/>
            <person name="Cepeda A.J."/>
            <person name="Yan W."/>
            <person name="Fan B."/>
            <person name="Jiang Y."/>
            <person name="Adhikari A."/>
            <person name="Zheng C.-J."/>
            <person name="Schuster L."/>
            <person name="Cowan T.M."/>
            <person name="Smanski M.J."/>
            <person name="Chevrette M.G."/>
            <person name="De Carvalho L.P.S."/>
            <person name="Shen B."/>
        </authorList>
    </citation>
    <scope>NUCLEOTIDE SEQUENCE [LARGE SCALE GENOMIC DNA]</scope>
    <source>
        <strain evidence="3 4">NPDC045974</strain>
    </source>
</reference>
<evidence type="ECO:0000256" key="1">
    <source>
        <dbReference type="SAM" id="MobiDB-lite"/>
    </source>
</evidence>
<evidence type="ECO:0000256" key="2">
    <source>
        <dbReference type="SAM" id="Phobius"/>
    </source>
</evidence>
<organism evidence="3 4">
    <name type="scientific">Streptomyces narbonensis</name>
    <dbReference type="NCBI Taxonomy" id="67333"/>
    <lineage>
        <taxon>Bacteria</taxon>
        <taxon>Bacillati</taxon>
        <taxon>Actinomycetota</taxon>
        <taxon>Actinomycetes</taxon>
        <taxon>Kitasatosporales</taxon>
        <taxon>Streptomycetaceae</taxon>
        <taxon>Streptomyces</taxon>
    </lineage>
</organism>
<evidence type="ECO:0008006" key="5">
    <source>
        <dbReference type="Google" id="ProtNLM"/>
    </source>
</evidence>
<dbReference type="SUPFAM" id="SSF53474">
    <property type="entry name" value="alpha/beta-Hydrolases"/>
    <property type="match status" value="1"/>
</dbReference>
<feature type="region of interest" description="Disordered" evidence="1">
    <location>
        <begin position="823"/>
        <end position="850"/>
    </location>
</feature>
<feature type="transmembrane region" description="Helical" evidence="2">
    <location>
        <begin position="385"/>
        <end position="403"/>
    </location>
</feature>
<feature type="transmembrane region" description="Helical" evidence="2">
    <location>
        <begin position="115"/>
        <end position="135"/>
    </location>
</feature>
<evidence type="ECO:0000313" key="3">
    <source>
        <dbReference type="EMBL" id="MEU7073385.1"/>
    </source>
</evidence>
<protein>
    <recommendedName>
        <fullName evidence="5">Integral membrane protein</fullName>
    </recommendedName>
</protein>
<feature type="transmembrane region" description="Helical" evidence="2">
    <location>
        <begin position="611"/>
        <end position="634"/>
    </location>
</feature>